<protein>
    <submittedName>
        <fullName evidence="2">Uncharacterized protein</fullName>
    </submittedName>
</protein>
<proteinExistence type="predicted"/>
<name>A0A1V3GBN0_9BACL</name>
<feature type="region of interest" description="Disordered" evidence="1">
    <location>
        <begin position="1"/>
        <end position="62"/>
    </location>
</feature>
<evidence type="ECO:0000313" key="2">
    <source>
        <dbReference type="EMBL" id="OOE14286.1"/>
    </source>
</evidence>
<reference evidence="2 3" key="1">
    <citation type="submission" date="2016-11" db="EMBL/GenBank/DDBJ databases">
        <authorList>
            <person name="Jaros S."/>
            <person name="Januszkiewicz K."/>
            <person name="Wedrychowicz H."/>
        </authorList>
    </citation>
    <scope>NUCLEOTIDE SEQUENCE [LARGE SCALE GENOMIC DNA]</scope>
    <source>
        <strain evidence="2 3">Con a/3</strain>
    </source>
</reference>
<evidence type="ECO:0000313" key="3">
    <source>
        <dbReference type="Proteomes" id="UP000188597"/>
    </source>
</evidence>
<dbReference type="AlphaFoldDB" id="A0A1V3GBN0"/>
<dbReference type="Proteomes" id="UP000188597">
    <property type="component" value="Unassembled WGS sequence"/>
</dbReference>
<sequence length="62" mass="6823">MIEAQGARLLRDKRSGETPQAEIRRGGSPLAPRKASILERKSTTSKATKITKTEHIKKGHEA</sequence>
<dbReference type="EMBL" id="MQMF01000001">
    <property type="protein sequence ID" value="OOE14286.1"/>
    <property type="molecule type" value="Genomic_DNA"/>
</dbReference>
<organism evidence="2 3">
    <name type="scientific">Fictibacillus arsenicus</name>
    <dbReference type="NCBI Taxonomy" id="255247"/>
    <lineage>
        <taxon>Bacteria</taxon>
        <taxon>Bacillati</taxon>
        <taxon>Bacillota</taxon>
        <taxon>Bacilli</taxon>
        <taxon>Bacillales</taxon>
        <taxon>Fictibacillaceae</taxon>
        <taxon>Fictibacillus</taxon>
    </lineage>
</organism>
<gene>
    <name evidence="2" type="ORF">UN64_03535</name>
</gene>
<accession>A0A1V3GBN0</accession>
<comment type="caution">
    <text evidence="2">The sequence shown here is derived from an EMBL/GenBank/DDBJ whole genome shotgun (WGS) entry which is preliminary data.</text>
</comment>
<feature type="compositionally biased region" description="Basic and acidic residues" evidence="1">
    <location>
        <begin position="51"/>
        <end position="62"/>
    </location>
</feature>
<evidence type="ECO:0000256" key="1">
    <source>
        <dbReference type="SAM" id="MobiDB-lite"/>
    </source>
</evidence>